<evidence type="ECO:0000256" key="2">
    <source>
        <dbReference type="ARBA" id="ARBA00022729"/>
    </source>
</evidence>
<dbReference type="PANTHER" id="PTHR12080:SF59">
    <property type="entry name" value="HEPATIC AND GLIAL CELL ADHESION MOLECULE"/>
    <property type="match status" value="1"/>
</dbReference>
<evidence type="ECO:0000256" key="4">
    <source>
        <dbReference type="ARBA" id="ARBA00023180"/>
    </source>
</evidence>
<protein>
    <submittedName>
        <fullName evidence="9">(Atlantic silverside) hypothetical protein</fullName>
    </submittedName>
</protein>
<evidence type="ECO:0000313" key="10">
    <source>
        <dbReference type="Proteomes" id="UP000677803"/>
    </source>
</evidence>
<evidence type="ECO:0000259" key="8">
    <source>
        <dbReference type="PROSITE" id="PS50835"/>
    </source>
</evidence>
<dbReference type="InterPro" id="IPR015631">
    <property type="entry name" value="CD2/SLAM_rcpt"/>
</dbReference>
<keyword evidence="3 6" id="KW-0472">Membrane</keyword>
<dbReference type="InterPro" id="IPR036179">
    <property type="entry name" value="Ig-like_dom_sf"/>
</dbReference>
<feature type="transmembrane region" description="Helical" evidence="6">
    <location>
        <begin position="214"/>
        <end position="237"/>
    </location>
</feature>
<evidence type="ECO:0000256" key="6">
    <source>
        <dbReference type="SAM" id="Phobius"/>
    </source>
</evidence>
<name>A0A8S4B8N6_9TELE</name>
<dbReference type="PROSITE" id="PS50835">
    <property type="entry name" value="IG_LIKE"/>
    <property type="match status" value="1"/>
</dbReference>
<sequence length="328" mass="35685">MLCFAATLGVSLLLGLYNLSAANKDNCDLYAAVGQSLTLPAVYKGLGKSHLLRWTHNSTIVFYMQGGKVSVGKPEDVSSAGSLMLKNLQLKSAGIYQINVLYPNGTLAMAWTGRLCMMDRVSKPHLDYVCNFNLNAVNLNCRVDKPQGLVFSWMLDKKALPSETQQTLSISLKQLEGERSFSCGVANKVSKESSDTVRPICKAPVDLCFTGKTVLGAVVGGAAVIFLLLLTIIVLCCRLKRSKNQMNLSHPEEQRMHRLAKHDSTCPEYETMHPGPDSTPPSFQPSPTVSPQDATEPEAQGQDKPPQLSTAAEGQSPLPVPKPRMPRQ</sequence>
<evidence type="ECO:0000313" key="9">
    <source>
        <dbReference type="EMBL" id="CAG5957761.1"/>
    </source>
</evidence>
<feature type="compositionally biased region" description="Pro residues" evidence="5">
    <location>
        <begin position="318"/>
        <end position="328"/>
    </location>
</feature>
<feature type="domain" description="Ig-like" evidence="8">
    <location>
        <begin position="135"/>
        <end position="194"/>
    </location>
</feature>
<feature type="region of interest" description="Disordered" evidence="5">
    <location>
        <begin position="265"/>
        <end position="328"/>
    </location>
</feature>
<feature type="signal peptide" evidence="7">
    <location>
        <begin position="1"/>
        <end position="22"/>
    </location>
</feature>
<keyword evidence="10" id="KW-1185">Reference proteome</keyword>
<gene>
    <name evidence="9" type="ORF">MMEN_LOCUS14666</name>
</gene>
<dbReference type="Gene3D" id="2.60.40.10">
    <property type="entry name" value="Immunoglobulins"/>
    <property type="match status" value="2"/>
</dbReference>
<dbReference type="EMBL" id="CAJRST010022223">
    <property type="protein sequence ID" value="CAG5957761.1"/>
    <property type="molecule type" value="Genomic_DNA"/>
</dbReference>
<dbReference type="SUPFAM" id="SSF48726">
    <property type="entry name" value="Immunoglobulin"/>
    <property type="match status" value="2"/>
</dbReference>
<dbReference type="InterPro" id="IPR007110">
    <property type="entry name" value="Ig-like_dom"/>
</dbReference>
<evidence type="ECO:0000256" key="1">
    <source>
        <dbReference type="ARBA" id="ARBA00004370"/>
    </source>
</evidence>
<dbReference type="CDD" id="cd00096">
    <property type="entry name" value="Ig"/>
    <property type="match status" value="1"/>
</dbReference>
<dbReference type="AlphaFoldDB" id="A0A8S4B8N6"/>
<keyword evidence="4" id="KW-0325">Glycoprotein</keyword>
<comment type="subcellular location">
    <subcellularLocation>
        <location evidence="1">Membrane</location>
    </subcellularLocation>
</comment>
<proteinExistence type="predicted"/>
<keyword evidence="2 7" id="KW-0732">Signal</keyword>
<dbReference type="Proteomes" id="UP000677803">
    <property type="component" value="Unassembled WGS sequence"/>
</dbReference>
<feature type="chain" id="PRO_5035727492" evidence="7">
    <location>
        <begin position="23"/>
        <end position="328"/>
    </location>
</feature>
<dbReference type="GO" id="GO:0005911">
    <property type="term" value="C:cell-cell junction"/>
    <property type="evidence" value="ECO:0007669"/>
    <property type="project" value="TreeGrafter"/>
</dbReference>
<evidence type="ECO:0000256" key="3">
    <source>
        <dbReference type="ARBA" id="ARBA00023136"/>
    </source>
</evidence>
<accession>A0A8S4B8N6</accession>
<reference evidence="9" key="1">
    <citation type="submission" date="2021-05" db="EMBL/GenBank/DDBJ databases">
        <authorList>
            <person name="Tigano A."/>
        </authorList>
    </citation>
    <scope>NUCLEOTIDE SEQUENCE</scope>
</reference>
<dbReference type="OrthoDB" id="8963224at2759"/>
<dbReference type="PANTHER" id="PTHR12080">
    <property type="entry name" value="SIGNALING LYMPHOCYTIC ACTIVATION MOLECULE"/>
    <property type="match status" value="1"/>
</dbReference>
<evidence type="ECO:0000256" key="5">
    <source>
        <dbReference type="SAM" id="MobiDB-lite"/>
    </source>
</evidence>
<comment type="caution">
    <text evidence="9">The sequence shown here is derived from an EMBL/GenBank/DDBJ whole genome shotgun (WGS) entry which is preliminary data.</text>
</comment>
<dbReference type="InterPro" id="IPR013783">
    <property type="entry name" value="Ig-like_fold"/>
</dbReference>
<keyword evidence="6" id="KW-0812">Transmembrane</keyword>
<dbReference type="GO" id="GO:0016020">
    <property type="term" value="C:membrane"/>
    <property type="evidence" value="ECO:0007669"/>
    <property type="project" value="UniProtKB-SubCell"/>
</dbReference>
<keyword evidence="6" id="KW-1133">Transmembrane helix</keyword>
<organism evidence="9 10">
    <name type="scientific">Menidia menidia</name>
    <name type="common">Atlantic silverside</name>
    <dbReference type="NCBI Taxonomy" id="238744"/>
    <lineage>
        <taxon>Eukaryota</taxon>
        <taxon>Metazoa</taxon>
        <taxon>Chordata</taxon>
        <taxon>Craniata</taxon>
        <taxon>Vertebrata</taxon>
        <taxon>Euteleostomi</taxon>
        <taxon>Actinopterygii</taxon>
        <taxon>Neopterygii</taxon>
        <taxon>Teleostei</taxon>
        <taxon>Neoteleostei</taxon>
        <taxon>Acanthomorphata</taxon>
        <taxon>Ovalentaria</taxon>
        <taxon>Atherinomorphae</taxon>
        <taxon>Atheriniformes</taxon>
        <taxon>Atherinopsidae</taxon>
        <taxon>Menidiinae</taxon>
        <taxon>Menidia</taxon>
    </lineage>
</organism>
<evidence type="ECO:0000256" key="7">
    <source>
        <dbReference type="SAM" id="SignalP"/>
    </source>
</evidence>